<evidence type="ECO:0000313" key="1">
    <source>
        <dbReference type="EMBL" id="TNN57682.1"/>
    </source>
</evidence>
<reference evidence="1 2" key="1">
    <citation type="submission" date="2019-03" db="EMBL/GenBank/DDBJ databases">
        <title>First draft genome of Liparis tanakae, snailfish: a comprehensive survey of snailfish specific genes.</title>
        <authorList>
            <person name="Kim W."/>
            <person name="Song I."/>
            <person name="Jeong J.-H."/>
            <person name="Kim D."/>
            <person name="Kim S."/>
            <person name="Ryu S."/>
            <person name="Song J.Y."/>
            <person name="Lee S.K."/>
        </authorList>
    </citation>
    <scope>NUCLEOTIDE SEQUENCE [LARGE SCALE GENOMIC DNA]</scope>
    <source>
        <tissue evidence="1">Muscle</tissue>
    </source>
</reference>
<proteinExistence type="predicted"/>
<dbReference type="AlphaFoldDB" id="A0A4Z2GYE7"/>
<accession>A0A4Z2GYE7</accession>
<comment type="caution">
    <text evidence="1">The sequence shown here is derived from an EMBL/GenBank/DDBJ whole genome shotgun (WGS) entry which is preliminary data.</text>
</comment>
<gene>
    <name evidence="1" type="ORF">EYF80_032051</name>
</gene>
<protein>
    <submittedName>
        <fullName evidence="1">Uncharacterized protein</fullName>
    </submittedName>
</protein>
<organism evidence="1 2">
    <name type="scientific">Liparis tanakae</name>
    <name type="common">Tanaka's snailfish</name>
    <dbReference type="NCBI Taxonomy" id="230148"/>
    <lineage>
        <taxon>Eukaryota</taxon>
        <taxon>Metazoa</taxon>
        <taxon>Chordata</taxon>
        <taxon>Craniata</taxon>
        <taxon>Vertebrata</taxon>
        <taxon>Euteleostomi</taxon>
        <taxon>Actinopterygii</taxon>
        <taxon>Neopterygii</taxon>
        <taxon>Teleostei</taxon>
        <taxon>Neoteleostei</taxon>
        <taxon>Acanthomorphata</taxon>
        <taxon>Eupercaria</taxon>
        <taxon>Perciformes</taxon>
        <taxon>Cottioidei</taxon>
        <taxon>Cottales</taxon>
        <taxon>Liparidae</taxon>
        <taxon>Liparis</taxon>
    </lineage>
</organism>
<sequence>MQQYILSGKTPITLRRLTQWSHWSHWLRGAGLGGVPPLLEQLCQVPTVTPMHTGTLKGKRARSVDLGRESGCLRLLVSPEQHSPHAAAAAAMP</sequence>
<evidence type="ECO:0000313" key="2">
    <source>
        <dbReference type="Proteomes" id="UP000314294"/>
    </source>
</evidence>
<keyword evidence="2" id="KW-1185">Reference proteome</keyword>
<name>A0A4Z2GYE7_9TELE</name>
<dbReference type="EMBL" id="SRLO01000398">
    <property type="protein sequence ID" value="TNN57682.1"/>
    <property type="molecule type" value="Genomic_DNA"/>
</dbReference>
<dbReference type="Proteomes" id="UP000314294">
    <property type="component" value="Unassembled WGS sequence"/>
</dbReference>